<proteinExistence type="inferred from homology"/>
<reference evidence="3 4" key="1">
    <citation type="submission" date="2020-08" db="EMBL/GenBank/DDBJ databases">
        <title>A novel species.</title>
        <authorList>
            <person name="Gao J."/>
        </authorList>
    </citation>
    <scope>NUCLEOTIDE SEQUENCE [LARGE SCALE GENOMIC DNA]</scope>
    <source>
        <strain evidence="3 4">CRPJ-33</strain>
    </source>
</reference>
<organism evidence="3 4">
    <name type="scientific">Streptomyces genisteinicus</name>
    <dbReference type="NCBI Taxonomy" id="2768068"/>
    <lineage>
        <taxon>Bacteria</taxon>
        <taxon>Bacillati</taxon>
        <taxon>Actinomycetota</taxon>
        <taxon>Actinomycetes</taxon>
        <taxon>Kitasatosporales</taxon>
        <taxon>Streptomycetaceae</taxon>
        <taxon>Streptomyces</taxon>
    </lineage>
</organism>
<evidence type="ECO:0000256" key="1">
    <source>
        <dbReference type="ARBA" id="ARBA00010169"/>
    </source>
</evidence>
<dbReference type="AlphaFoldDB" id="A0A7H0HRN1"/>
<dbReference type="InterPro" id="IPR015867">
    <property type="entry name" value="N-reg_PII/ATP_PRibTrfase_C"/>
</dbReference>
<feature type="compositionally biased region" description="Low complexity" evidence="2">
    <location>
        <begin position="23"/>
        <end position="37"/>
    </location>
</feature>
<name>A0A7H0HRN1_9ACTN</name>
<dbReference type="GO" id="GO:0010038">
    <property type="term" value="P:response to metal ion"/>
    <property type="evidence" value="ECO:0007669"/>
    <property type="project" value="InterPro"/>
</dbReference>
<dbReference type="InterPro" id="IPR011322">
    <property type="entry name" value="N-reg_PII-like_a/b"/>
</dbReference>
<dbReference type="SUPFAM" id="SSF54913">
    <property type="entry name" value="GlnB-like"/>
    <property type="match status" value="1"/>
</dbReference>
<evidence type="ECO:0000313" key="3">
    <source>
        <dbReference type="EMBL" id="QNP63197.1"/>
    </source>
</evidence>
<evidence type="ECO:0000313" key="4">
    <source>
        <dbReference type="Proteomes" id="UP000516230"/>
    </source>
</evidence>
<dbReference type="InterPro" id="IPR004323">
    <property type="entry name" value="Ion_tolerance_CutA"/>
</dbReference>
<dbReference type="PANTHER" id="PTHR23419:SF8">
    <property type="entry name" value="FI09726P"/>
    <property type="match status" value="1"/>
</dbReference>
<dbReference type="Pfam" id="PF03091">
    <property type="entry name" value="CutA1"/>
    <property type="match status" value="1"/>
</dbReference>
<accession>A0A7H0HRN1</accession>
<gene>
    <name evidence="3" type="ORF">IAG43_09790</name>
</gene>
<dbReference type="EMBL" id="CP060825">
    <property type="protein sequence ID" value="QNP63197.1"/>
    <property type="molecule type" value="Genomic_DNA"/>
</dbReference>
<dbReference type="PANTHER" id="PTHR23419">
    <property type="entry name" value="DIVALENT CATION TOLERANCE CUTA-RELATED"/>
    <property type="match status" value="1"/>
</dbReference>
<dbReference type="KEGG" id="sgj:IAG43_09790"/>
<sequence>MRSRGGPAPRGGQDGPGAPPGRPAGRAPARTVARGAAPAPPDADEGAPAVERGPAAPPLLTVTTTTDSAEKARALAQGAVEARLAACAQISAPVTSVYHWQQAIETAEEWQVVFKTTPARYDALEAHLTAAHDYDTPEIIAVPAVRAAAAYADWVRAETTAP</sequence>
<dbReference type="GO" id="GO:0005507">
    <property type="term" value="F:copper ion binding"/>
    <property type="evidence" value="ECO:0007669"/>
    <property type="project" value="TreeGrafter"/>
</dbReference>
<feature type="region of interest" description="Disordered" evidence="2">
    <location>
        <begin position="1"/>
        <end position="67"/>
    </location>
</feature>
<dbReference type="Proteomes" id="UP000516230">
    <property type="component" value="Chromosome"/>
</dbReference>
<keyword evidence="4" id="KW-1185">Reference proteome</keyword>
<dbReference type="Gene3D" id="3.30.70.120">
    <property type="match status" value="1"/>
</dbReference>
<protein>
    <submittedName>
        <fullName evidence="3">Divalent-cation tolerance protein CutA</fullName>
    </submittedName>
</protein>
<comment type="similarity">
    <text evidence="1">Belongs to the CutA family.</text>
</comment>
<evidence type="ECO:0000256" key="2">
    <source>
        <dbReference type="SAM" id="MobiDB-lite"/>
    </source>
</evidence>